<comment type="subunit">
    <text evidence="6">Homodimer.</text>
</comment>
<dbReference type="SUPFAM" id="SSF52833">
    <property type="entry name" value="Thioredoxin-like"/>
    <property type="match status" value="1"/>
</dbReference>
<comment type="function">
    <text evidence="6">Thiol-specific peroxidase that catalyzes the reduction of hydrogen peroxide and organic hydroperoxides to water and alcohols, respectively. Plays a role in cell protection against oxidative stress by detoxifying peroxides.</text>
</comment>
<keyword evidence="3 6" id="KW-0560">Oxidoreductase</keyword>
<keyword evidence="4 6" id="KW-1015">Disulfide bond</keyword>
<dbReference type="CDD" id="cd03014">
    <property type="entry name" value="PRX_Atyp2cys"/>
    <property type="match status" value="1"/>
</dbReference>
<feature type="disulfide bond" description="Redox-active" evidence="6">
    <location>
        <begin position="102"/>
        <end position="136"/>
    </location>
</feature>
<dbReference type="HOGENOM" id="CLU_042529_12_2_10"/>
<evidence type="ECO:0000256" key="4">
    <source>
        <dbReference type="ARBA" id="ARBA00023157"/>
    </source>
</evidence>
<dbReference type="PANTHER" id="PTHR43110">
    <property type="entry name" value="THIOL PEROXIDASE"/>
    <property type="match status" value="1"/>
</dbReference>
<comment type="similarity">
    <text evidence="6">Belongs to the peroxiredoxin family. Tpx subfamily.</text>
</comment>
<dbReference type="InterPro" id="IPR018219">
    <property type="entry name" value="Tpx_CS"/>
</dbReference>
<proteinExistence type="inferred from homology"/>
<feature type="domain" description="Thioredoxin" evidence="8">
    <location>
        <begin position="60"/>
        <end position="209"/>
    </location>
</feature>
<sequence>MTDMKKTLFLWLALGATVTAFAQSPNGITKTSAVQTGQTKNKGESIIYKRNTLHTTGKMVETGRKAPDFHLTQSDLQDVKLSDFKGKKVILNVFPSLDTPTCAVSVREFNEKASGLENTVVLCISMDLPFAQSRFCTTEGLTRVIPLSAFRSQDFTKNYGLQIADGPMKGLLARAVIVVDEKGIVRHTQLVKEISQEPDYEAALESAATATTE</sequence>
<dbReference type="EMBL" id="AFBR01000028">
    <property type="protein sequence ID" value="EGG55287.1"/>
    <property type="molecule type" value="Genomic_DNA"/>
</dbReference>
<evidence type="ECO:0000256" key="2">
    <source>
        <dbReference type="ARBA" id="ARBA00022862"/>
    </source>
</evidence>
<dbReference type="PROSITE" id="PS51352">
    <property type="entry name" value="THIOREDOXIN_2"/>
    <property type="match status" value="1"/>
</dbReference>
<gene>
    <name evidence="6" type="primary">tpx</name>
    <name evidence="9" type="ORF">HMPREF9442_01159</name>
</gene>
<keyword evidence="1 6" id="KW-0575">Peroxidase</keyword>
<comment type="miscellaneous">
    <text evidence="6">The active site is a conserved redox-active cysteine residue, the peroxidatic cysteine (C(P)), which makes the nucleophilic attack on the peroxide substrate. The peroxide oxidizes the C(P)-SH to cysteine sulfenic acid (C(P)-SOH), which then reacts with another cysteine residue, the resolving cysteine (C(R)), to form a disulfide bridge. The disulfide is subsequently reduced by an appropriate electron donor to complete the catalytic cycle. In this atypical 2-Cys peroxiredoxin, C(R) is present in the same subunit to form an intramolecular disulfide. The disulfide is subsequently reduced by thioredoxin.</text>
</comment>
<dbReference type="Gene3D" id="3.40.30.10">
    <property type="entry name" value="Glutaredoxin"/>
    <property type="match status" value="1"/>
</dbReference>
<dbReference type="eggNOG" id="COG2077">
    <property type="taxonomic scope" value="Bacteria"/>
</dbReference>
<evidence type="ECO:0000256" key="6">
    <source>
        <dbReference type="HAMAP-Rule" id="MF_00269"/>
    </source>
</evidence>
<dbReference type="Proteomes" id="UP000005546">
    <property type="component" value="Unassembled WGS sequence"/>
</dbReference>
<dbReference type="InterPro" id="IPR036249">
    <property type="entry name" value="Thioredoxin-like_sf"/>
</dbReference>
<evidence type="ECO:0000256" key="7">
    <source>
        <dbReference type="SAM" id="SignalP"/>
    </source>
</evidence>
<dbReference type="GO" id="GO:0008379">
    <property type="term" value="F:thioredoxin peroxidase activity"/>
    <property type="evidence" value="ECO:0007669"/>
    <property type="project" value="UniProtKB-UniRule"/>
</dbReference>
<dbReference type="InterPro" id="IPR002065">
    <property type="entry name" value="TPX"/>
</dbReference>
<dbReference type="PROSITE" id="PS01265">
    <property type="entry name" value="TPX"/>
    <property type="match status" value="1"/>
</dbReference>
<keyword evidence="2 6" id="KW-0049">Antioxidant</keyword>
<dbReference type="RefSeq" id="WP_008626070.1">
    <property type="nucleotide sequence ID" value="NZ_GL883831.1"/>
</dbReference>
<comment type="caution">
    <text evidence="9">The sequence shown here is derived from an EMBL/GenBank/DDBJ whole genome shotgun (WGS) entry which is preliminary data.</text>
</comment>
<dbReference type="OrthoDB" id="9781543at2"/>
<reference evidence="9 10" key="1">
    <citation type="submission" date="2011-02" db="EMBL/GenBank/DDBJ databases">
        <authorList>
            <person name="Weinstock G."/>
            <person name="Sodergren E."/>
            <person name="Clifton S."/>
            <person name="Fulton L."/>
            <person name="Fulton B."/>
            <person name="Courtney L."/>
            <person name="Fronick C."/>
            <person name="Harrison M."/>
            <person name="Strong C."/>
            <person name="Farmer C."/>
            <person name="Delahaunty K."/>
            <person name="Markovic C."/>
            <person name="Hall O."/>
            <person name="Minx P."/>
            <person name="Tomlinson C."/>
            <person name="Mitreva M."/>
            <person name="Hou S."/>
            <person name="Chen J."/>
            <person name="Wollam A."/>
            <person name="Pepin K.H."/>
            <person name="Johnson M."/>
            <person name="Bhonagiri V."/>
            <person name="Zhang X."/>
            <person name="Suruliraj S."/>
            <person name="Warren W."/>
            <person name="Chinwalla A."/>
            <person name="Mardis E.R."/>
            <person name="Wilson R.K."/>
        </authorList>
    </citation>
    <scope>NUCLEOTIDE SEQUENCE [LARGE SCALE GENOMIC DNA]</scope>
    <source>
        <strain evidence="9 10">YIT 11841</strain>
    </source>
</reference>
<dbReference type="InterPro" id="IPR013740">
    <property type="entry name" value="Redoxin"/>
</dbReference>
<comment type="catalytic activity">
    <reaction evidence="6">
        <text>a hydroperoxide + [thioredoxin]-dithiol = an alcohol + [thioredoxin]-disulfide + H2O</text>
        <dbReference type="Rhea" id="RHEA:62620"/>
        <dbReference type="Rhea" id="RHEA-COMP:10698"/>
        <dbReference type="Rhea" id="RHEA-COMP:10700"/>
        <dbReference type="ChEBI" id="CHEBI:15377"/>
        <dbReference type="ChEBI" id="CHEBI:29950"/>
        <dbReference type="ChEBI" id="CHEBI:30879"/>
        <dbReference type="ChEBI" id="CHEBI:35924"/>
        <dbReference type="ChEBI" id="CHEBI:50058"/>
        <dbReference type="EC" id="1.11.1.24"/>
    </reaction>
</comment>
<evidence type="ECO:0000256" key="3">
    <source>
        <dbReference type="ARBA" id="ARBA00023002"/>
    </source>
</evidence>
<dbReference type="Pfam" id="PF08534">
    <property type="entry name" value="Redoxin"/>
    <property type="match status" value="1"/>
</dbReference>
<feature type="chain" id="PRO_5003300576" description="Thiol peroxidase" evidence="7">
    <location>
        <begin position="23"/>
        <end position="213"/>
    </location>
</feature>
<feature type="active site" description="Cysteine sulfenic acid (-SOH) intermediate" evidence="6">
    <location>
        <position position="102"/>
    </location>
</feature>
<accession>F3QSK0</accession>
<dbReference type="EC" id="1.11.1.24" evidence="6"/>
<dbReference type="STRING" id="762982.HMPREF9442_01159"/>
<dbReference type="HAMAP" id="MF_00269">
    <property type="entry name" value="Tpx"/>
    <property type="match status" value="1"/>
</dbReference>
<evidence type="ECO:0000259" key="8">
    <source>
        <dbReference type="PROSITE" id="PS51352"/>
    </source>
</evidence>
<evidence type="ECO:0000256" key="1">
    <source>
        <dbReference type="ARBA" id="ARBA00022559"/>
    </source>
</evidence>
<keyword evidence="5 6" id="KW-0676">Redox-active center</keyword>
<keyword evidence="7" id="KW-0732">Signal</keyword>
<dbReference type="AlphaFoldDB" id="F3QSK0"/>
<evidence type="ECO:0000313" key="9">
    <source>
        <dbReference type="EMBL" id="EGG55287.1"/>
    </source>
</evidence>
<dbReference type="PANTHER" id="PTHR43110:SF1">
    <property type="entry name" value="THIOL PEROXIDASE"/>
    <property type="match status" value="1"/>
</dbReference>
<evidence type="ECO:0000256" key="5">
    <source>
        <dbReference type="ARBA" id="ARBA00023284"/>
    </source>
</evidence>
<organism evidence="9 10">
    <name type="scientific">Paraprevotella xylaniphila YIT 11841</name>
    <dbReference type="NCBI Taxonomy" id="762982"/>
    <lineage>
        <taxon>Bacteria</taxon>
        <taxon>Pseudomonadati</taxon>
        <taxon>Bacteroidota</taxon>
        <taxon>Bacteroidia</taxon>
        <taxon>Bacteroidales</taxon>
        <taxon>Prevotellaceae</taxon>
        <taxon>Paraprevotella</taxon>
    </lineage>
</organism>
<dbReference type="InterPro" id="IPR013766">
    <property type="entry name" value="Thioredoxin_domain"/>
</dbReference>
<dbReference type="GeneID" id="98395953"/>
<keyword evidence="10" id="KW-1185">Reference proteome</keyword>
<feature type="signal peptide" evidence="7">
    <location>
        <begin position="1"/>
        <end position="22"/>
    </location>
</feature>
<protein>
    <recommendedName>
        <fullName evidence="6">Thiol peroxidase</fullName>
        <shortName evidence="6">Tpx</shortName>
        <ecNumber evidence="6">1.11.1.24</ecNumber>
    </recommendedName>
    <alternativeName>
        <fullName evidence="6">Peroxiredoxin tpx</fullName>
        <shortName evidence="6">Prx</shortName>
    </alternativeName>
    <alternativeName>
        <fullName evidence="6">Thioredoxin peroxidase</fullName>
    </alternativeName>
    <alternativeName>
        <fullName evidence="6">Thioredoxin-dependent peroxiredoxin</fullName>
    </alternativeName>
</protein>
<evidence type="ECO:0000313" key="10">
    <source>
        <dbReference type="Proteomes" id="UP000005546"/>
    </source>
</evidence>
<dbReference type="NCBIfam" id="NF001808">
    <property type="entry name" value="PRK00522.1"/>
    <property type="match status" value="1"/>
</dbReference>
<name>F3QSK0_9BACT</name>
<dbReference type="InterPro" id="IPR050455">
    <property type="entry name" value="Tpx_Peroxidase_subfamily"/>
</dbReference>